<keyword evidence="6" id="KW-0943">RNA-mediated gene silencing</keyword>
<accession>A0A915CZD6</accession>
<evidence type="ECO:0000256" key="8">
    <source>
        <dbReference type="RuleBase" id="RU363098"/>
    </source>
</evidence>
<feature type="domain" description="DUF7752" evidence="12">
    <location>
        <begin position="878"/>
        <end position="928"/>
    </location>
</feature>
<evidence type="ECO:0000256" key="5">
    <source>
        <dbReference type="ARBA" id="ARBA00022884"/>
    </source>
</evidence>
<evidence type="ECO:0000256" key="6">
    <source>
        <dbReference type="ARBA" id="ARBA00023158"/>
    </source>
</evidence>
<evidence type="ECO:0000256" key="4">
    <source>
        <dbReference type="ARBA" id="ARBA00022695"/>
    </source>
</evidence>
<dbReference type="Pfam" id="PF26253">
    <property type="entry name" value="RdRP_head"/>
    <property type="match status" value="1"/>
</dbReference>
<evidence type="ECO:0000256" key="1">
    <source>
        <dbReference type="ARBA" id="ARBA00005762"/>
    </source>
</evidence>
<dbReference type="PANTHER" id="PTHR23079">
    <property type="entry name" value="RNA-DEPENDENT RNA POLYMERASE"/>
    <property type="match status" value="1"/>
</dbReference>
<evidence type="ECO:0000313" key="14">
    <source>
        <dbReference type="Proteomes" id="UP000887574"/>
    </source>
</evidence>
<keyword evidence="5 8" id="KW-0694">RNA-binding</keyword>
<comment type="catalytic activity">
    <reaction evidence="7 8">
        <text>RNA(n) + a ribonucleoside 5'-triphosphate = RNA(n+1) + diphosphate</text>
        <dbReference type="Rhea" id="RHEA:21248"/>
        <dbReference type="Rhea" id="RHEA-COMP:14527"/>
        <dbReference type="Rhea" id="RHEA-COMP:17342"/>
        <dbReference type="ChEBI" id="CHEBI:33019"/>
        <dbReference type="ChEBI" id="CHEBI:61557"/>
        <dbReference type="ChEBI" id="CHEBI:140395"/>
        <dbReference type="EC" id="2.7.7.48"/>
    </reaction>
</comment>
<feature type="domain" description="RDRP core" evidence="10">
    <location>
        <begin position="21"/>
        <end position="588"/>
    </location>
</feature>
<dbReference type="WBParaSite" id="jg14182">
    <property type="protein sequence ID" value="jg14182"/>
    <property type="gene ID" value="jg14182"/>
</dbReference>
<keyword evidence="9" id="KW-1133">Transmembrane helix</keyword>
<keyword evidence="14" id="KW-1185">Reference proteome</keyword>
<dbReference type="InterPro" id="IPR056053">
    <property type="entry name" value="DUF7636"/>
</dbReference>
<proteinExistence type="inferred from homology"/>
<evidence type="ECO:0000259" key="10">
    <source>
        <dbReference type="Pfam" id="PF05183"/>
    </source>
</evidence>
<keyword evidence="9" id="KW-0812">Transmembrane</keyword>
<dbReference type="InterPro" id="IPR007855">
    <property type="entry name" value="RDRP"/>
</dbReference>
<sequence length="1086" mass="124272">MRQLHEVHQKEGYVRVRKVVITPTRLLYVAPELLMGNRVLRSDPEKYPLEKFLRVVFRDDDGSPVHANSVGDALIQRFIGGKLRNGVLVAGRTFNYFGSSNSQLRDNGCYFINATVKEIEDFRTQLGSFKMQSAPKMMSRLGQCFTQARETGIQLDRRLYADDFDLQGGKDSAGEPYTFSDGVGRMSMKTAKELGKELGLDGCTPSCFQFRFRGYKGVLAVDTSLDSMREWGLRNGVQDITDIRKRDCWLDLAIKFRPSQKKFEAKRDGSKLEIVKYSSPVSISLNRPVINILDQVSGLQSHSSHRRICDRIHYLMDMHLHSLTRSLMDEQKARNKLGEFPKLIIYEQITDLNLTKEPFFRGMVRASVRASLRKLRQKLQIPIPNSLGRAMFGVVDESGLLQHGQVFIRYTKNAFLKLPGPTADRVVLKGPVLLTKIHRLWLVIFGCLMLLICLVFTISATFVCFTITCFSVFGHGPRPHTDEMAGSDLDGDEYTIIWDEQLYLDHNEEAFDYTSKSHESVATSEEELRLKMADFFVDYIKQDSIGRIANAFLINSDLFGIKSNVCMKIAEKHMEAVDFPKTGVPPKPLETNSRLNGQLFRRAKEIDDILSLATQDDETAAVPLDLLISFPGYDDPEILQLASEHYEAYAANINSIMDSYGIKTEGELFSGHYSSLRNRISDKDNDDMSFYNTSNAIEQRLFAVFGKFRKSFFETSFNGRQQQFEDVTAFGQNSARGGHKEVFRRVCTDPSEDFQRLACAYYKTAYDSKTRKLLSFPWLAWDVINVVRRTNACNSTLLEAKFSFDPLSEKVSKHIEEYIAHRSKAFNQFLSRMHHPSKALEDERVAWRTLAMYCQHHKGLDQLLFFCSKWAKTKTVPYWLEMVNSDNPNIGKDVIDLEQQHGGLGKKFMIFLQFLASRQFEMLPFINFMEPSLGYASAFYQKQWWPIHKAALNAFHQIAFTFRFDALPATSDQRKNFLDYAPIRSIKEAEPFIIEVPSSHHQQVINNKELLNRLCQRSGCTQIVFRPLPQFQGYDTVRLFVSVTGTVDAINELRSILSVRPNLNLSNNCRQMSMLMAAAIYEKLTS</sequence>
<dbReference type="PANTHER" id="PTHR23079:SF57">
    <property type="entry name" value="RNA-DIRECTED RNA POLYMERASE"/>
    <property type="match status" value="1"/>
</dbReference>
<keyword evidence="9" id="KW-0472">Membrane</keyword>
<dbReference type="InterPro" id="IPR058752">
    <property type="entry name" value="RDRP_C_head"/>
</dbReference>
<name>A0A915CZD6_9BILA</name>
<evidence type="ECO:0000259" key="12">
    <source>
        <dbReference type="Pfam" id="PF24934"/>
    </source>
</evidence>
<protein>
    <recommendedName>
        <fullName evidence="8">RNA-dependent RNA polymerase</fullName>
        <ecNumber evidence="8">2.7.7.48</ecNumber>
    </recommendedName>
</protein>
<evidence type="ECO:0000259" key="13">
    <source>
        <dbReference type="Pfam" id="PF26253"/>
    </source>
</evidence>
<organism evidence="14 15">
    <name type="scientific">Ditylenchus dipsaci</name>
    <dbReference type="NCBI Taxonomy" id="166011"/>
    <lineage>
        <taxon>Eukaryota</taxon>
        <taxon>Metazoa</taxon>
        <taxon>Ecdysozoa</taxon>
        <taxon>Nematoda</taxon>
        <taxon>Chromadorea</taxon>
        <taxon>Rhabditida</taxon>
        <taxon>Tylenchina</taxon>
        <taxon>Tylenchomorpha</taxon>
        <taxon>Sphaerularioidea</taxon>
        <taxon>Anguinidae</taxon>
        <taxon>Anguininae</taxon>
        <taxon>Ditylenchus</taxon>
    </lineage>
</organism>
<dbReference type="Pfam" id="PF24934">
    <property type="entry name" value="DUF7752"/>
    <property type="match status" value="1"/>
</dbReference>
<dbReference type="GO" id="GO:0003723">
    <property type="term" value="F:RNA binding"/>
    <property type="evidence" value="ECO:0007669"/>
    <property type="project" value="UniProtKB-KW"/>
</dbReference>
<evidence type="ECO:0000256" key="3">
    <source>
        <dbReference type="ARBA" id="ARBA00022679"/>
    </source>
</evidence>
<dbReference type="InterPro" id="IPR057596">
    <property type="entry name" value="RDRP_core"/>
</dbReference>
<feature type="domain" description="RDRP C-terminal head" evidence="13">
    <location>
        <begin position="637"/>
        <end position="788"/>
    </location>
</feature>
<comment type="similarity">
    <text evidence="1 8">Belongs to the RdRP family.</text>
</comment>
<keyword evidence="4 8" id="KW-0548">Nucleotidyltransferase</keyword>
<evidence type="ECO:0000259" key="11">
    <source>
        <dbReference type="Pfam" id="PF24642"/>
    </source>
</evidence>
<evidence type="ECO:0000313" key="15">
    <source>
        <dbReference type="WBParaSite" id="jg14182"/>
    </source>
</evidence>
<reference evidence="15" key="1">
    <citation type="submission" date="2022-11" db="UniProtKB">
        <authorList>
            <consortium name="WormBaseParasite"/>
        </authorList>
    </citation>
    <scope>IDENTIFICATION</scope>
</reference>
<dbReference type="AlphaFoldDB" id="A0A915CZD6"/>
<dbReference type="InterPro" id="IPR056654">
    <property type="entry name" value="DUF7752"/>
</dbReference>
<keyword evidence="3 8" id="KW-0808">Transferase</keyword>
<dbReference type="Pfam" id="PF05183">
    <property type="entry name" value="RdRP"/>
    <property type="match status" value="1"/>
</dbReference>
<dbReference type="Pfam" id="PF24642">
    <property type="entry name" value="DUF7636"/>
    <property type="match status" value="1"/>
</dbReference>
<dbReference type="GO" id="GO:0003968">
    <property type="term" value="F:RNA-directed RNA polymerase activity"/>
    <property type="evidence" value="ECO:0007669"/>
    <property type="project" value="UniProtKB-KW"/>
</dbReference>
<dbReference type="Proteomes" id="UP000887574">
    <property type="component" value="Unplaced"/>
</dbReference>
<evidence type="ECO:0000256" key="7">
    <source>
        <dbReference type="ARBA" id="ARBA00048744"/>
    </source>
</evidence>
<feature type="transmembrane region" description="Helical" evidence="9">
    <location>
        <begin position="440"/>
        <end position="473"/>
    </location>
</feature>
<dbReference type="GO" id="GO:0030422">
    <property type="term" value="P:siRNA processing"/>
    <property type="evidence" value="ECO:0007669"/>
    <property type="project" value="TreeGrafter"/>
</dbReference>
<evidence type="ECO:0000256" key="2">
    <source>
        <dbReference type="ARBA" id="ARBA00022484"/>
    </source>
</evidence>
<evidence type="ECO:0000256" key="9">
    <source>
        <dbReference type="SAM" id="Phobius"/>
    </source>
</evidence>
<keyword evidence="2 8" id="KW-0696">RNA-directed RNA polymerase</keyword>
<dbReference type="GO" id="GO:0031380">
    <property type="term" value="C:nuclear RNA-directed RNA polymerase complex"/>
    <property type="evidence" value="ECO:0007669"/>
    <property type="project" value="TreeGrafter"/>
</dbReference>
<dbReference type="EC" id="2.7.7.48" evidence="8"/>
<feature type="domain" description="DUF7636" evidence="11">
    <location>
        <begin position="986"/>
        <end position="1085"/>
    </location>
</feature>